<feature type="transmembrane region" description="Helical" evidence="1">
    <location>
        <begin position="31"/>
        <end position="53"/>
    </location>
</feature>
<name>A0A7V7PRB6_9HYPH</name>
<keyword evidence="1" id="KW-0812">Transmembrane</keyword>
<keyword evidence="4" id="KW-1185">Reference proteome</keyword>
<dbReference type="InterPro" id="IPR012495">
    <property type="entry name" value="TadE-like_dom"/>
</dbReference>
<reference evidence="3 4" key="1">
    <citation type="submission" date="2019-09" db="EMBL/GenBank/DDBJ databases">
        <title>YIM 132180 draft genome.</title>
        <authorList>
            <person name="Zhang K."/>
        </authorList>
    </citation>
    <scope>NUCLEOTIDE SEQUENCE [LARGE SCALE GENOMIC DNA]</scope>
    <source>
        <strain evidence="3 4">YIM 132180</strain>
    </source>
</reference>
<comment type="caution">
    <text evidence="3">The sequence shown here is derived from an EMBL/GenBank/DDBJ whole genome shotgun (WGS) entry which is preliminary data.</text>
</comment>
<evidence type="ECO:0000256" key="1">
    <source>
        <dbReference type="SAM" id="Phobius"/>
    </source>
</evidence>
<evidence type="ECO:0000313" key="4">
    <source>
        <dbReference type="Proteomes" id="UP000432089"/>
    </source>
</evidence>
<feature type="domain" description="TadE-like" evidence="2">
    <location>
        <begin position="24"/>
        <end position="66"/>
    </location>
</feature>
<dbReference type="AlphaFoldDB" id="A0A7V7PRB6"/>
<dbReference type="EMBL" id="VZDO01000003">
    <property type="protein sequence ID" value="KAB0681269.1"/>
    <property type="molecule type" value="Genomic_DNA"/>
</dbReference>
<organism evidence="3 4">
    <name type="scientific">Plantimonas leprariae</name>
    <dbReference type="NCBI Taxonomy" id="2615207"/>
    <lineage>
        <taxon>Bacteria</taxon>
        <taxon>Pseudomonadati</taxon>
        <taxon>Pseudomonadota</taxon>
        <taxon>Alphaproteobacteria</taxon>
        <taxon>Hyphomicrobiales</taxon>
        <taxon>Aurantimonadaceae</taxon>
        <taxon>Plantimonas</taxon>
    </lineage>
</organism>
<evidence type="ECO:0000259" key="2">
    <source>
        <dbReference type="Pfam" id="PF07811"/>
    </source>
</evidence>
<evidence type="ECO:0000313" key="3">
    <source>
        <dbReference type="EMBL" id="KAB0681269.1"/>
    </source>
</evidence>
<protein>
    <submittedName>
        <fullName evidence="3">Pilus assembly protein</fullName>
    </submittedName>
</protein>
<dbReference type="RefSeq" id="WP_150968465.1">
    <property type="nucleotide sequence ID" value="NZ_VZDO01000003.1"/>
</dbReference>
<keyword evidence="1" id="KW-1133">Transmembrane helix</keyword>
<proteinExistence type="predicted"/>
<dbReference type="Pfam" id="PF07811">
    <property type="entry name" value="TadE"/>
    <property type="match status" value="1"/>
</dbReference>
<keyword evidence="1" id="KW-0472">Membrane</keyword>
<gene>
    <name evidence="3" type="ORF">F6X38_05090</name>
</gene>
<dbReference type="Proteomes" id="UP000432089">
    <property type="component" value="Unassembled WGS sequence"/>
</dbReference>
<accession>A0A7V7PRB6</accession>
<sequence>MQFCPLPRCAALRLAARLARCRAGGGAVEFAMLAPVLLVLLFGILQGGLLLGIAHSVEQLSADAGRYAATGLDADERQMLAARWLARQAPTYPLIRPGLIAARTTEADGALTVTVDYDASYLPRIPILDAVFRLPTAIERSATLMVP</sequence>